<sequence length="70" mass="8326">MRDPCLCYRVCALLLRIFCVQKRSEHTLLDIHHSAMMMIQRINLTRSNVCHRKTITKIDSLTQMSRLAFY</sequence>
<organism evidence="1">
    <name type="scientific">Arion vulgaris</name>
    <dbReference type="NCBI Taxonomy" id="1028688"/>
    <lineage>
        <taxon>Eukaryota</taxon>
        <taxon>Metazoa</taxon>
        <taxon>Spiralia</taxon>
        <taxon>Lophotrochozoa</taxon>
        <taxon>Mollusca</taxon>
        <taxon>Gastropoda</taxon>
        <taxon>Heterobranchia</taxon>
        <taxon>Euthyneura</taxon>
        <taxon>Panpulmonata</taxon>
        <taxon>Eupulmonata</taxon>
        <taxon>Stylommatophora</taxon>
        <taxon>Helicina</taxon>
        <taxon>Arionoidea</taxon>
        <taxon>Arionidae</taxon>
        <taxon>Arion</taxon>
    </lineage>
</organism>
<name>A0A0B7AEB6_9EUPU</name>
<reference evidence="1" key="1">
    <citation type="submission" date="2014-12" db="EMBL/GenBank/DDBJ databases">
        <title>Insight into the proteome of Arion vulgaris.</title>
        <authorList>
            <person name="Aradska J."/>
            <person name="Bulat T."/>
            <person name="Smidak R."/>
            <person name="Sarate P."/>
            <person name="Gangsoo J."/>
            <person name="Sialana F."/>
            <person name="Bilban M."/>
            <person name="Lubec G."/>
        </authorList>
    </citation>
    <scope>NUCLEOTIDE SEQUENCE</scope>
    <source>
        <tissue evidence="1">Skin</tissue>
    </source>
</reference>
<accession>A0A0B7AEB6</accession>
<protein>
    <submittedName>
        <fullName evidence="1">Uncharacterized protein</fullName>
    </submittedName>
</protein>
<feature type="non-terminal residue" evidence="1">
    <location>
        <position position="70"/>
    </location>
</feature>
<evidence type="ECO:0000313" key="1">
    <source>
        <dbReference type="EMBL" id="CEK79128.1"/>
    </source>
</evidence>
<dbReference type="EMBL" id="HACG01032263">
    <property type="protein sequence ID" value="CEK79128.1"/>
    <property type="molecule type" value="Transcribed_RNA"/>
</dbReference>
<proteinExistence type="predicted"/>
<dbReference type="AlphaFoldDB" id="A0A0B7AEB6"/>
<gene>
    <name evidence="1" type="primary">ORF113752</name>
</gene>